<evidence type="ECO:0000256" key="3">
    <source>
        <dbReference type="ARBA" id="ARBA00022679"/>
    </source>
</evidence>
<feature type="region of interest" description="C-terminal hotdog fold" evidence="5">
    <location>
        <begin position="1459"/>
        <end position="1606"/>
    </location>
</feature>
<keyword evidence="10" id="KW-1185">Reference proteome</keyword>
<dbReference type="OrthoDB" id="329835at2759"/>
<dbReference type="SUPFAM" id="SSF53901">
    <property type="entry name" value="Thiolase-like"/>
    <property type="match status" value="1"/>
</dbReference>
<dbReference type="InterPro" id="IPR020841">
    <property type="entry name" value="PKS_Beta-ketoAc_synthase_dom"/>
</dbReference>
<evidence type="ECO:0000259" key="6">
    <source>
        <dbReference type="PROSITE" id="PS50075"/>
    </source>
</evidence>
<feature type="active site" description="Proton acceptor; for dehydratase activity" evidence="5">
    <location>
        <position position="1339"/>
    </location>
</feature>
<feature type="active site" description="Proton donor; for dehydratase activity" evidence="5">
    <location>
        <position position="1521"/>
    </location>
</feature>
<dbReference type="SUPFAM" id="SSF52151">
    <property type="entry name" value="FabD/lysophospholipase-like"/>
    <property type="match status" value="2"/>
</dbReference>
<feature type="domain" description="PKS/mFAS DH" evidence="8">
    <location>
        <begin position="1309"/>
        <end position="1606"/>
    </location>
</feature>
<dbReference type="PROSITE" id="PS50075">
    <property type="entry name" value="CARRIER"/>
    <property type="match status" value="1"/>
</dbReference>
<dbReference type="InterPro" id="IPR042104">
    <property type="entry name" value="PKS_dehydratase_sf"/>
</dbReference>
<dbReference type="PANTHER" id="PTHR43775">
    <property type="entry name" value="FATTY ACID SYNTHASE"/>
    <property type="match status" value="1"/>
</dbReference>
<dbReference type="PANTHER" id="PTHR43775:SF37">
    <property type="entry name" value="SI:DKEY-61P9.11"/>
    <property type="match status" value="1"/>
</dbReference>
<reference evidence="9" key="2">
    <citation type="journal article" date="2020" name="Nat. Commun.">
        <title>Large-scale genome sequencing of mycorrhizal fungi provides insights into the early evolution of symbiotic traits.</title>
        <authorList>
            <person name="Miyauchi S."/>
            <person name="Kiss E."/>
            <person name="Kuo A."/>
            <person name="Drula E."/>
            <person name="Kohler A."/>
            <person name="Sanchez-Garcia M."/>
            <person name="Morin E."/>
            <person name="Andreopoulos B."/>
            <person name="Barry K.W."/>
            <person name="Bonito G."/>
            <person name="Buee M."/>
            <person name="Carver A."/>
            <person name="Chen C."/>
            <person name="Cichocki N."/>
            <person name="Clum A."/>
            <person name="Culley D."/>
            <person name="Crous P.W."/>
            <person name="Fauchery L."/>
            <person name="Girlanda M."/>
            <person name="Hayes R.D."/>
            <person name="Keri Z."/>
            <person name="LaButti K."/>
            <person name="Lipzen A."/>
            <person name="Lombard V."/>
            <person name="Magnuson J."/>
            <person name="Maillard F."/>
            <person name="Murat C."/>
            <person name="Nolan M."/>
            <person name="Ohm R.A."/>
            <person name="Pangilinan J."/>
            <person name="Pereira M.F."/>
            <person name="Perotto S."/>
            <person name="Peter M."/>
            <person name="Pfister S."/>
            <person name="Riley R."/>
            <person name="Sitrit Y."/>
            <person name="Stielow J.B."/>
            <person name="Szollosi G."/>
            <person name="Zifcakova L."/>
            <person name="Stursova M."/>
            <person name="Spatafora J.W."/>
            <person name="Tedersoo L."/>
            <person name="Vaario L.M."/>
            <person name="Yamada A."/>
            <person name="Yan M."/>
            <person name="Wang P."/>
            <person name="Xu J."/>
            <person name="Bruns T."/>
            <person name="Baldrian P."/>
            <person name="Vilgalys R."/>
            <person name="Dunand C."/>
            <person name="Henrissat B."/>
            <person name="Grigoriev I.V."/>
            <person name="Hibbett D."/>
            <person name="Nagy L.G."/>
            <person name="Martin F.M."/>
        </authorList>
    </citation>
    <scope>NUCLEOTIDE SEQUENCE</scope>
    <source>
        <strain evidence="9">Prilba</strain>
    </source>
</reference>
<evidence type="ECO:0000256" key="1">
    <source>
        <dbReference type="ARBA" id="ARBA00022450"/>
    </source>
</evidence>
<dbReference type="InterPro" id="IPR030918">
    <property type="entry name" value="PT_fungal_PKS"/>
</dbReference>
<dbReference type="GO" id="GO:0004315">
    <property type="term" value="F:3-oxoacyl-[acyl-carrier-protein] synthase activity"/>
    <property type="evidence" value="ECO:0007669"/>
    <property type="project" value="InterPro"/>
</dbReference>
<dbReference type="NCBIfam" id="TIGR04532">
    <property type="entry name" value="PT_fungal_PKS"/>
    <property type="match status" value="1"/>
</dbReference>
<dbReference type="InterPro" id="IPR036736">
    <property type="entry name" value="ACP-like_sf"/>
</dbReference>
<name>A0A9P5MS41_9AGAM</name>
<dbReference type="CDD" id="cd00833">
    <property type="entry name" value="PKS"/>
    <property type="match status" value="1"/>
</dbReference>
<dbReference type="GO" id="GO:0006633">
    <property type="term" value="P:fatty acid biosynthetic process"/>
    <property type="evidence" value="ECO:0007669"/>
    <property type="project" value="InterPro"/>
</dbReference>
<dbReference type="Pfam" id="PF00550">
    <property type="entry name" value="PP-binding"/>
    <property type="match status" value="1"/>
</dbReference>
<dbReference type="InterPro" id="IPR016039">
    <property type="entry name" value="Thiolase-like"/>
</dbReference>
<dbReference type="Pfam" id="PF00975">
    <property type="entry name" value="Thioesterase"/>
    <property type="match status" value="1"/>
</dbReference>
<keyword evidence="1" id="KW-0596">Phosphopantetheine</keyword>
<dbReference type="InterPro" id="IPR014030">
    <property type="entry name" value="Ketoacyl_synth_N"/>
</dbReference>
<dbReference type="InterPro" id="IPR029058">
    <property type="entry name" value="AB_hydrolase_fold"/>
</dbReference>
<dbReference type="Gene3D" id="1.10.1200.10">
    <property type="entry name" value="ACP-like"/>
    <property type="match status" value="1"/>
</dbReference>
<feature type="domain" description="Carrier" evidence="6">
    <location>
        <begin position="1715"/>
        <end position="1792"/>
    </location>
</feature>
<dbReference type="Pfam" id="PF00109">
    <property type="entry name" value="ketoacyl-synt"/>
    <property type="match status" value="1"/>
</dbReference>
<evidence type="ECO:0000256" key="5">
    <source>
        <dbReference type="PROSITE-ProRule" id="PRU01363"/>
    </source>
</evidence>
<gene>
    <name evidence="9" type="ORF">DFH94DRAFT_672294</name>
</gene>
<evidence type="ECO:0000256" key="4">
    <source>
        <dbReference type="ARBA" id="ARBA00023026"/>
    </source>
</evidence>
<dbReference type="InterPro" id="IPR009081">
    <property type="entry name" value="PP-bd_ACP"/>
</dbReference>
<keyword evidence="2" id="KW-0597">Phosphoprotein</keyword>
<dbReference type="Gene3D" id="3.40.366.10">
    <property type="entry name" value="Malonyl-Coenzyme A Acyl Carrier Protein, domain 2"/>
    <property type="match status" value="3"/>
</dbReference>
<dbReference type="PROSITE" id="PS52019">
    <property type="entry name" value="PKS_MFAS_DH"/>
    <property type="match status" value="1"/>
</dbReference>
<dbReference type="InterPro" id="IPR014031">
    <property type="entry name" value="Ketoacyl_synth_C"/>
</dbReference>
<dbReference type="Pfam" id="PF22621">
    <property type="entry name" value="CurL-like_PKS_C"/>
    <property type="match status" value="1"/>
</dbReference>
<dbReference type="Gene3D" id="3.30.70.3290">
    <property type="match status" value="1"/>
</dbReference>
<dbReference type="SUPFAM" id="SSF53474">
    <property type="entry name" value="alpha/beta-Hydrolases"/>
    <property type="match status" value="1"/>
</dbReference>
<dbReference type="InterPro" id="IPR014043">
    <property type="entry name" value="Acyl_transferase_dom"/>
</dbReference>
<evidence type="ECO:0000256" key="2">
    <source>
        <dbReference type="ARBA" id="ARBA00022553"/>
    </source>
</evidence>
<reference evidence="9" key="1">
    <citation type="submission" date="2019-10" db="EMBL/GenBank/DDBJ databases">
        <authorList>
            <consortium name="DOE Joint Genome Institute"/>
            <person name="Kuo A."/>
            <person name="Miyauchi S."/>
            <person name="Kiss E."/>
            <person name="Drula E."/>
            <person name="Kohler A."/>
            <person name="Sanchez-Garcia M."/>
            <person name="Andreopoulos B."/>
            <person name="Barry K.W."/>
            <person name="Bonito G."/>
            <person name="Buee M."/>
            <person name="Carver A."/>
            <person name="Chen C."/>
            <person name="Cichocki N."/>
            <person name="Clum A."/>
            <person name="Culley D."/>
            <person name="Crous P.W."/>
            <person name="Fauchery L."/>
            <person name="Girlanda M."/>
            <person name="Hayes R."/>
            <person name="Keri Z."/>
            <person name="LaButti K."/>
            <person name="Lipzen A."/>
            <person name="Lombard V."/>
            <person name="Magnuson J."/>
            <person name="Maillard F."/>
            <person name="Morin E."/>
            <person name="Murat C."/>
            <person name="Nolan M."/>
            <person name="Ohm R."/>
            <person name="Pangilinan J."/>
            <person name="Pereira M."/>
            <person name="Perotto S."/>
            <person name="Peter M."/>
            <person name="Riley R."/>
            <person name="Sitrit Y."/>
            <person name="Stielow B."/>
            <person name="Szollosi G."/>
            <person name="Zifcakova L."/>
            <person name="Stursova M."/>
            <person name="Spatafora J.W."/>
            <person name="Tedersoo L."/>
            <person name="Vaario L.-M."/>
            <person name="Yamada A."/>
            <person name="Yan M."/>
            <person name="Wang P."/>
            <person name="Xu J."/>
            <person name="Bruns T."/>
            <person name="Baldrian P."/>
            <person name="Vilgalys R."/>
            <person name="Henrissat B."/>
            <person name="Grigoriev I.V."/>
            <person name="Hibbett D."/>
            <person name="Nagy L.G."/>
            <person name="Martin F.M."/>
        </authorList>
    </citation>
    <scope>NUCLEOTIDE SEQUENCE</scope>
    <source>
        <strain evidence="9">Prilba</strain>
    </source>
</reference>
<keyword evidence="3" id="KW-0808">Transferase</keyword>
<dbReference type="InterPro" id="IPR032088">
    <property type="entry name" value="SAT"/>
</dbReference>
<dbReference type="InterPro" id="IPR001227">
    <property type="entry name" value="Ac_transferase_dom_sf"/>
</dbReference>
<dbReference type="SMART" id="SM00827">
    <property type="entry name" value="PKS_AT"/>
    <property type="match status" value="1"/>
</dbReference>
<protein>
    <submittedName>
        <fullName evidence="9">Polyketide synthase</fullName>
    </submittedName>
</protein>
<dbReference type="Pfam" id="PF02801">
    <property type="entry name" value="Ketoacyl-synt_C"/>
    <property type="match status" value="1"/>
</dbReference>
<evidence type="ECO:0000313" key="10">
    <source>
        <dbReference type="Proteomes" id="UP000759537"/>
    </source>
</evidence>
<dbReference type="InterPro" id="IPR016035">
    <property type="entry name" value="Acyl_Trfase/lysoPLipase"/>
</dbReference>
<dbReference type="Gene3D" id="3.10.129.110">
    <property type="entry name" value="Polyketide synthase dehydratase"/>
    <property type="match status" value="1"/>
</dbReference>
<sequence>MERLIIPVFSGQGSTSADSRRVQDQALFCSSSPAGTLLLSSCFQAFHSDLSSLSDVELEMTGVSLTDFDQPFTLLVVPPKKYARNPVVSGTRLLLIQALIYLEWATRTVGEALDTETFATLLERNRRHRVGVVGFSSGIISACIVGTSATLLDYLSNAASAFRVALWIGVRTQCYRIRTLAVPAFHANDDHSWSRILLGMGYHATEEAISRFCLQAGESALLYVSAVNDEQCITVSGHPDILNSFIATLPESVSVFEASIGALYHSSAHNTCVREEVLADLSRLKIGFPTHEDIICPIRSTFTGEILDANNNGSLVQSIVDMILMQQVNWDKVTSGVAESIPENETAHFLNVGPGSGLMRSMGKALRNSGLVTHNVVFDNTEKTTFLEPTQECVAIVGMAVNMPGAPNASKLWEILLDGVNTVTEVPENRFRVGDYTTGPFGRSMKAHTGNFLDHVDKFDHEFFNISPREARSMDPQMRILLHTAYEALEDSGYVPNASKSFDPATFGCYVGAATGDYVLNLRNNIDVYYSTGKGTLRAFLSGRISYAMGFGGPSVVVDTACSSSLVAIYQACRALLNGDCNAALAGGVNVITSPDTFIGLDRSHFLSPTGQCRVFDASADGYSRGEGCGLFVLKRFSDARAENDRILGIIPGAEVNQSGAASSITQPHVPTQIRLFRQLLEGSGIAPEDVNVVEAHGTGTQSGDVGELESIRRVFSAGRSAENPLHITSIKANIGHLEAASGAASLAKLLLMLQHRTIPRLISLVNLNPRISELTTDHTVIDTETQQWNAAKEGSPRTALLNNFGAAGSNCALVLQEYVPPANPKESAPSTVPYIFGLSAKTEAALVSMRLRVVDWLDSAEAPNAPLSDIAYSLTARRQIYEYRVSLTARTREELVEGLLSGPSSVRVSRKNGRAAFVFSGQGGQYVGMGNALYRSVPLFRSIIDHCHSFLVKSGFAGVMQYIAPDENRSILPDMEVYQSAIFALEYALSQLWMSWGVTPAIVVGHSLGEYVAQTVAGVLTLQDALLLVANRARLMVQKCAPASTGMMAINLGAVAIGKILASSSGFSDITIACYNSPDDHVVSGPVAGLQALKSYLDGAVRCRSFLLPVGFGLHSGAMSPLQDELTLLAERITISPPVIPIISNVYGKLVLPGDAAVFDAQYYSRHCTEPVLFDQGIRGSVTIDSFPVIDAWIEIGPRATILPSLRRQTVIQKDALFLASMWKRQDPLASLHGALARLYVSPLAFEIKWRKVFSYLPFVSNVSLPTYHWSNASFWVGFKEEMPPTYKTNPLPGPNAREPGLPYAVLHACIQSPFAGHGNSFVFETPMSHLSKLICGHRVRELPLCPASTYQELALAGVEASILFHHSAFKNRFVVLHDIDFQSPLVYSEGSCYAIQTSIVFETENAGSWKVITTNDGEKIHAHGGFQLQRPPSTISRFSVIYPVVSHRVAAITSRRDGKIFTTSSVYQVIFPRVVTYGKNYRVVRTLTISAEGTEGYATVQLPNNADRDGFVVHPILMDAMLHVAGFIANMCGGANDAFICSKVGCVEVIPRLIDDSAPYGVYVNCAWLPGGDMLAESYTLERDRIVAHFEGIHFRKVPLTTLEHGLTLAAGPGLSEPLKSEAFSSGFPLTPPAEIKPGVVLSKSRSRAGSVLLSPGVAKDSFRGAGSSALFQSRHGHDIEAATVGNALEMSRINPDFSLPSSSTLVEQFSDAEDDACQSDVKGLLAAVLGLEVKELREDADLELLGLDSLASIEAHHALQSHFAMLLPSDLFTTHTSASAVESFITGRLLASCQPHSDNTDTAARPTAVHPDPAADCPETLLVSVQRTRLPGRAPLLLIHDGSGLVSYIRNLPSLGRDLWGIHNPYFIEGRPWESVVSMAAEYAKYTIEAGLGPVILGGWSFGGIVAFEVARHLLKADVAVKGVVLIDSPSPLNHVPLSDALIESVVKLNRSSGSGSVPSGIGLLVKEQFQMNSRMLRGYDPAVGGGPYPQLVLLCSCENYDPGGGLEVPGWLSDRGDRRSAAAGWESIVGKPVKCIDIPGHHFQVFHSHYISSTASAIMEACSFLDDTADR</sequence>
<proteinExistence type="predicted"/>
<dbReference type="Gene3D" id="3.40.50.1820">
    <property type="entry name" value="alpha/beta hydrolase"/>
    <property type="match status" value="1"/>
</dbReference>
<dbReference type="PROSITE" id="PS00606">
    <property type="entry name" value="KS3_1"/>
    <property type="match status" value="1"/>
</dbReference>
<dbReference type="EMBL" id="WHVB01000014">
    <property type="protein sequence ID" value="KAF8476652.1"/>
    <property type="molecule type" value="Genomic_DNA"/>
</dbReference>
<dbReference type="InterPro" id="IPR049551">
    <property type="entry name" value="PKS_DH_C"/>
</dbReference>
<dbReference type="InterPro" id="IPR050091">
    <property type="entry name" value="PKS_NRPS_Biosynth_Enz"/>
</dbReference>
<accession>A0A9P5MS41</accession>
<dbReference type="PROSITE" id="PS52004">
    <property type="entry name" value="KS3_2"/>
    <property type="match status" value="1"/>
</dbReference>
<comment type="caution">
    <text evidence="9">The sequence shown here is derived from an EMBL/GenBank/DDBJ whole genome shotgun (WGS) entry which is preliminary data.</text>
</comment>
<dbReference type="InterPro" id="IPR016036">
    <property type="entry name" value="Malonyl_transacylase_ACP-bd"/>
</dbReference>
<keyword evidence="4" id="KW-0843">Virulence</keyword>
<dbReference type="Gene3D" id="3.40.47.10">
    <property type="match status" value="1"/>
</dbReference>
<dbReference type="Pfam" id="PF16073">
    <property type="entry name" value="SAT"/>
    <property type="match status" value="1"/>
</dbReference>
<dbReference type="Pfam" id="PF00698">
    <property type="entry name" value="Acyl_transf_1"/>
    <property type="match status" value="1"/>
</dbReference>
<dbReference type="InterPro" id="IPR049900">
    <property type="entry name" value="PKS_mFAS_DH"/>
</dbReference>
<dbReference type="InterPro" id="IPR018201">
    <property type="entry name" value="Ketoacyl_synth_AS"/>
</dbReference>
<dbReference type="GO" id="GO:0004312">
    <property type="term" value="F:fatty acid synthase activity"/>
    <property type="evidence" value="ECO:0007669"/>
    <property type="project" value="TreeGrafter"/>
</dbReference>
<dbReference type="InterPro" id="IPR001031">
    <property type="entry name" value="Thioesterase"/>
</dbReference>
<evidence type="ECO:0000313" key="9">
    <source>
        <dbReference type="EMBL" id="KAF8476652.1"/>
    </source>
</evidence>
<dbReference type="SUPFAM" id="SSF55048">
    <property type="entry name" value="Probable ACP-binding domain of malonyl-CoA ACP transacylase"/>
    <property type="match status" value="1"/>
</dbReference>
<organism evidence="9 10">
    <name type="scientific">Russula ochroleuca</name>
    <dbReference type="NCBI Taxonomy" id="152965"/>
    <lineage>
        <taxon>Eukaryota</taxon>
        <taxon>Fungi</taxon>
        <taxon>Dikarya</taxon>
        <taxon>Basidiomycota</taxon>
        <taxon>Agaricomycotina</taxon>
        <taxon>Agaricomycetes</taxon>
        <taxon>Russulales</taxon>
        <taxon>Russulaceae</taxon>
        <taxon>Russula</taxon>
    </lineage>
</organism>
<dbReference type="SUPFAM" id="SSF47336">
    <property type="entry name" value="ACP-like"/>
    <property type="match status" value="1"/>
</dbReference>
<dbReference type="SMART" id="SM00825">
    <property type="entry name" value="PKS_KS"/>
    <property type="match status" value="1"/>
</dbReference>
<evidence type="ECO:0000259" key="7">
    <source>
        <dbReference type="PROSITE" id="PS52004"/>
    </source>
</evidence>
<feature type="region of interest" description="N-terminal hotdog fold" evidence="5">
    <location>
        <begin position="1309"/>
        <end position="1435"/>
    </location>
</feature>
<dbReference type="Pfam" id="PF14765">
    <property type="entry name" value="PS-DH"/>
    <property type="match status" value="1"/>
</dbReference>
<evidence type="ECO:0000259" key="8">
    <source>
        <dbReference type="PROSITE" id="PS52019"/>
    </source>
</evidence>
<dbReference type="GO" id="GO:0044550">
    <property type="term" value="P:secondary metabolite biosynthetic process"/>
    <property type="evidence" value="ECO:0007669"/>
    <property type="project" value="TreeGrafter"/>
</dbReference>
<feature type="domain" description="Ketosynthase family 3 (KS3)" evidence="7">
    <location>
        <begin position="391"/>
        <end position="818"/>
    </location>
</feature>
<dbReference type="Proteomes" id="UP000759537">
    <property type="component" value="Unassembled WGS sequence"/>
</dbReference>